<dbReference type="InterPro" id="IPR041577">
    <property type="entry name" value="RT_RNaseH_2"/>
</dbReference>
<accession>A0ABQ5EMV1</accession>
<comment type="caution">
    <text evidence="4">The sequence shown here is derived from an EMBL/GenBank/DDBJ whole genome shotgun (WGS) entry which is preliminary data.</text>
</comment>
<dbReference type="InterPro" id="IPR045358">
    <property type="entry name" value="Ty3_capsid"/>
</dbReference>
<dbReference type="Gene3D" id="3.30.70.270">
    <property type="match status" value="3"/>
</dbReference>
<evidence type="ECO:0000259" key="3">
    <source>
        <dbReference type="PROSITE" id="PS50994"/>
    </source>
</evidence>
<dbReference type="Gene3D" id="3.30.420.10">
    <property type="entry name" value="Ribonuclease H-like superfamily/Ribonuclease H"/>
    <property type="match status" value="1"/>
</dbReference>
<dbReference type="Pfam" id="PF19259">
    <property type="entry name" value="Ty3_capsid"/>
    <property type="match status" value="1"/>
</dbReference>
<dbReference type="InterPro" id="IPR043502">
    <property type="entry name" value="DNA/RNA_pol_sf"/>
</dbReference>
<dbReference type="PANTHER" id="PTHR37984:SF5">
    <property type="entry name" value="PROTEIN NYNRIN-LIKE"/>
    <property type="match status" value="1"/>
</dbReference>
<evidence type="ECO:0000256" key="2">
    <source>
        <dbReference type="SAM" id="MobiDB-lite"/>
    </source>
</evidence>
<dbReference type="Pfam" id="PF00078">
    <property type="entry name" value="RVT_1"/>
    <property type="match status" value="1"/>
</dbReference>
<dbReference type="InterPro" id="IPR001584">
    <property type="entry name" value="Integrase_cat-core"/>
</dbReference>
<keyword evidence="5" id="KW-1185">Reference proteome</keyword>
<dbReference type="CDD" id="cd01647">
    <property type="entry name" value="RT_LTR"/>
    <property type="match status" value="1"/>
</dbReference>
<feature type="region of interest" description="Disordered" evidence="2">
    <location>
        <begin position="1"/>
        <end position="20"/>
    </location>
</feature>
<dbReference type="SUPFAM" id="SSF53098">
    <property type="entry name" value="Ribonuclease H-like"/>
    <property type="match status" value="1"/>
</dbReference>
<keyword evidence="1" id="KW-0511">Multifunctional enzyme</keyword>
<dbReference type="InterPro" id="IPR043128">
    <property type="entry name" value="Rev_trsase/Diguanyl_cyclase"/>
</dbReference>
<proteinExistence type="predicted"/>
<evidence type="ECO:0000256" key="1">
    <source>
        <dbReference type="ARBA" id="ARBA00023268"/>
    </source>
</evidence>
<dbReference type="SUPFAM" id="SSF56672">
    <property type="entry name" value="DNA/RNA polymerases"/>
    <property type="match status" value="1"/>
</dbReference>
<dbReference type="Gene3D" id="3.10.10.10">
    <property type="entry name" value="HIV Type 1 Reverse Transcriptase, subunit A, domain 1"/>
    <property type="match status" value="1"/>
</dbReference>
<evidence type="ECO:0000313" key="5">
    <source>
        <dbReference type="Proteomes" id="UP001151760"/>
    </source>
</evidence>
<gene>
    <name evidence="4" type="ORF">Tco_0978421</name>
</gene>
<dbReference type="InterPro" id="IPR050951">
    <property type="entry name" value="Retrovirus_Pol_polyprotein"/>
</dbReference>
<dbReference type="InterPro" id="IPR012337">
    <property type="entry name" value="RNaseH-like_sf"/>
</dbReference>
<dbReference type="Proteomes" id="UP001151760">
    <property type="component" value="Unassembled WGS sequence"/>
</dbReference>
<sequence>MAPATRSIVGTSNNEDGGVNERLSSLEASLERVTRALQEMVTMNQGMNVHGRASNQNQFTRMTKVEFPKFSGDDVKGWIFRCEQFFSIDEIPENQKVKLISVHLFDTALLWHRQFIRLNGENVTWNVYKNGILQRFGTVFDDSISEIRKIKYQSNAKDYQDAFDTLLSRVDISEEHAVSFYLGGLPPEIEMGVRMFKPTTLADAYQLTNYQEATLEAVRKKNKAVVNSQMGRFGSGNSGYGNNSRPSLLPLPVTTTNWRTKPNTPATTSVRKQLTHKELDDKRSKNQCFYCDQKYVPGHKCSGRLYSLEIIEGNSDKGENLDEQFDEGVFGSEDNAVENVSEDLHDCALEPDTVTQPQISLNAISGVNTFQTMRIKGQINNNNHVCKGVTWKLQGEAFQADMMLIPLGGCEMVLGVQWLATLGDIVCNFLQLRMEFMYQGRKVVLRGIPQPAMQWMQGKQIGSKLFSMTLCVYPSSSGVQAEFMSTGVSSESTNVHPSLIPLLHRYEKVFAVPKSLPPNRKHDHRIPLQENTSPINIRPYRHPPIQKDAIEAMVNELLDSGVIRESHSPFSSPIVMVKKKDGTWRMCVDYRALNKKTVKDKFPIPIIEELIDELFGAQVFTKLDLSFQALMNEVFAPFLRKFVLVFFDDILVFSKDMTEHAKHLELVLDTMESQQLYAKMSKCVFGTTQVEYLGHVISGKGVSTDSTKVQVMRDWPTPVNIKKLRGFLGLTGYYRRFIKNYAAISRPLTALLKKNSFEWSDLAQQAFDNLKEAMSNAPVLALPNFQQAFVVETDASEEGIGAVLQQNGHPIAFLSRSLAPRHKGLSTYEKELWAVVYALEKWRGYLLGRHFKIKTDHFSLKYLMEQRLSTPFQIKWLPKLLGYDYEILYKKGSENIVADALSRSSLPSLQSMIVSEISNDLLQRIQASWVTDLSIQQIIQKVNDEGNVESKFSWQDEQLRRHGRLVIGNNAQLRSELLKYYHNEPLGGHSGCHKPDLAPYPGLLQPLPIPTNIWTDISMDFIESLPSSHGKTVIMVVVDRLSKYAHFVPMAHPFKAAQVAQLFLDTIYKLHGLPHTITRDRDKVFISHFWKELFKKLGVTLQLSSASIPPGQLDHTTVKAPTHVSYMAGDSHVEAVDRSLVAREAVKLEDIGKLEEAARVLKIKLQQVTGKAIEETAVTVLRLYQNQNYRLTHFEERSRLSSPSSPKFIFFNIKVSRTGESQANFAGCTIFNEMAIEIDMEAYEAMEKPMTIAITSCRVRRYGGSMTTSFQIRGIPGDLSLGIGFPGDLSPGICRAEKLEGDTFPGDLPGRHRGAHTVSVKQIFATVKVFPGRHVARDTKFIK</sequence>
<organism evidence="4 5">
    <name type="scientific">Tanacetum coccineum</name>
    <dbReference type="NCBI Taxonomy" id="301880"/>
    <lineage>
        <taxon>Eukaryota</taxon>
        <taxon>Viridiplantae</taxon>
        <taxon>Streptophyta</taxon>
        <taxon>Embryophyta</taxon>
        <taxon>Tracheophyta</taxon>
        <taxon>Spermatophyta</taxon>
        <taxon>Magnoliopsida</taxon>
        <taxon>eudicotyledons</taxon>
        <taxon>Gunneridae</taxon>
        <taxon>Pentapetalae</taxon>
        <taxon>asterids</taxon>
        <taxon>campanulids</taxon>
        <taxon>Asterales</taxon>
        <taxon>Asteraceae</taxon>
        <taxon>Asteroideae</taxon>
        <taxon>Anthemideae</taxon>
        <taxon>Anthemidinae</taxon>
        <taxon>Tanacetum</taxon>
    </lineage>
</organism>
<dbReference type="PANTHER" id="PTHR37984">
    <property type="entry name" value="PROTEIN CBG26694"/>
    <property type="match status" value="1"/>
</dbReference>
<reference evidence="4" key="1">
    <citation type="journal article" date="2022" name="Int. J. Mol. Sci.">
        <title>Draft Genome of Tanacetum Coccineum: Genomic Comparison of Closely Related Tanacetum-Family Plants.</title>
        <authorList>
            <person name="Yamashiro T."/>
            <person name="Shiraishi A."/>
            <person name="Nakayama K."/>
            <person name="Satake H."/>
        </authorList>
    </citation>
    <scope>NUCLEOTIDE SEQUENCE</scope>
</reference>
<feature type="domain" description="Integrase catalytic" evidence="3">
    <location>
        <begin position="1004"/>
        <end position="1112"/>
    </location>
</feature>
<dbReference type="PROSITE" id="PS50994">
    <property type="entry name" value="INTEGRASE"/>
    <property type="match status" value="1"/>
</dbReference>
<dbReference type="InterPro" id="IPR036397">
    <property type="entry name" value="RNaseH_sf"/>
</dbReference>
<dbReference type="Pfam" id="PF17919">
    <property type="entry name" value="RT_RNaseH_2"/>
    <property type="match status" value="1"/>
</dbReference>
<dbReference type="CDD" id="cd09274">
    <property type="entry name" value="RNase_HI_RT_Ty3"/>
    <property type="match status" value="1"/>
</dbReference>
<protein>
    <submittedName>
        <fullName evidence="4">Retrotransposon-related protein</fullName>
    </submittedName>
</protein>
<evidence type="ECO:0000313" key="4">
    <source>
        <dbReference type="EMBL" id="GJT52264.1"/>
    </source>
</evidence>
<reference evidence="4" key="2">
    <citation type="submission" date="2022-01" db="EMBL/GenBank/DDBJ databases">
        <authorList>
            <person name="Yamashiro T."/>
            <person name="Shiraishi A."/>
            <person name="Satake H."/>
            <person name="Nakayama K."/>
        </authorList>
    </citation>
    <scope>NUCLEOTIDE SEQUENCE</scope>
</reference>
<name>A0ABQ5EMV1_9ASTR</name>
<dbReference type="InterPro" id="IPR000477">
    <property type="entry name" value="RT_dom"/>
</dbReference>
<dbReference type="EMBL" id="BQNB010016479">
    <property type="protein sequence ID" value="GJT52264.1"/>
    <property type="molecule type" value="Genomic_DNA"/>
</dbReference>